<organism evidence="4 5">
    <name type="scientific">Amycolatopsis tolypomycina</name>
    <dbReference type="NCBI Taxonomy" id="208445"/>
    <lineage>
        <taxon>Bacteria</taxon>
        <taxon>Bacillati</taxon>
        <taxon>Actinomycetota</taxon>
        <taxon>Actinomycetes</taxon>
        <taxon>Pseudonocardiales</taxon>
        <taxon>Pseudonocardiaceae</taxon>
        <taxon>Amycolatopsis</taxon>
    </lineage>
</organism>
<dbReference type="InterPro" id="IPR021878">
    <property type="entry name" value="TgpA_N"/>
</dbReference>
<dbReference type="Pfam" id="PF01841">
    <property type="entry name" value="Transglut_core"/>
    <property type="match status" value="1"/>
</dbReference>
<accession>A0A1H4YWL4</accession>
<feature type="transmembrane region" description="Helical" evidence="2">
    <location>
        <begin position="214"/>
        <end position="238"/>
    </location>
</feature>
<feature type="transmembrane region" description="Helical" evidence="2">
    <location>
        <begin position="47"/>
        <end position="67"/>
    </location>
</feature>
<reference evidence="5" key="1">
    <citation type="submission" date="2016-10" db="EMBL/GenBank/DDBJ databases">
        <authorList>
            <person name="Varghese N."/>
            <person name="Submissions S."/>
        </authorList>
    </citation>
    <scope>NUCLEOTIDE SEQUENCE [LARGE SCALE GENOMIC DNA]</scope>
    <source>
        <strain evidence="5">DSM 44544</strain>
    </source>
</reference>
<dbReference type="Pfam" id="PF11992">
    <property type="entry name" value="TgpA_N"/>
    <property type="match status" value="1"/>
</dbReference>
<dbReference type="Pfam" id="PF13559">
    <property type="entry name" value="DUF4129"/>
    <property type="match status" value="1"/>
</dbReference>
<feature type="transmembrane region" description="Helical" evidence="2">
    <location>
        <begin position="21"/>
        <end position="41"/>
    </location>
</feature>
<feature type="region of interest" description="Disordered" evidence="1">
    <location>
        <begin position="539"/>
        <end position="581"/>
    </location>
</feature>
<feature type="transmembrane region" description="Helical" evidence="2">
    <location>
        <begin position="182"/>
        <end position="202"/>
    </location>
</feature>
<name>A0A1H4YWL4_9PSEU</name>
<dbReference type="Proteomes" id="UP000199622">
    <property type="component" value="Unassembled WGS sequence"/>
</dbReference>
<evidence type="ECO:0000256" key="2">
    <source>
        <dbReference type="SAM" id="Phobius"/>
    </source>
</evidence>
<dbReference type="PANTHER" id="PTHR42736:SF1">
    <property type="entry name" value="PROTEIN-GLUTAMINE GAMMA-GLUTAMYLTRANSFERASE"/>
    <property type="match status" value="1"/>
</dbReference>
<feature type="transmembrane region" description="Helical" evidence="2">
    <location>
        <begin position="158"/>
        <end position="176"/>
    </location>
</feature>
<protein>
    <recommendedName>
        <fullName evidence="3">Transglutaminase-like domain-containing protein</fullName>
    </recommendedName>
</protein>
<proteinExistence type="predicted"/>
<feature type="transmembrane region" description="Helical" evidence="2">
    <location>
        <begin position="588"/>
        <end position="609"/>
    </location>
</feature>
<feature type="transmembrane region" description="Helical" evidence="2">
    <location>
        <begin position="74"/>
        <end position="92"/>
    </location>
</feature>
<feature type="transmembrane region" description="Helical" evidence="2">
    <location>
        <begin position="133"/>
        <end position="153"/>
    </location>
</feature>
<sequence length="745" mass="78260">MEPTVPAVSREKPNSVAPYRLTEVLLCAAATVAGGLLYGRFFAGTEYLPPVCAAALTGTASAAVAGWRRWRTYSTLLVAIGGFVVLAGYGVFRGTIEHGLPTRQTAAEIVQGVLGGWARMLAVAPPADPGADLLITPVLITWATAFTASTLVLRTRTVFVPVLPALLAFAAALLFVGRQPGVQVTATALVLGAALALVLLRAGRTGGEPSRVTAGRLAFGAPVVVVVTLAGVLGGLYLPPASGAHRFDLRALLPPPVRGTDMLTPLAGLKGQLRAEPPRRLFTVRLDGGARVDRIGVAALDAFDGVSWTSADRFLVAGHHLAVDPAMTRSRTVSARFEVEDLDGPFLPVTGRPARLDIDGDAGQPIGFSAASGVLVSTAPALHEVRYDLVGEVADRDDGLLRASPSAAPEYTALPGGLPPVLDALARQLTATGTTPYGKLVAIEEHLRGLPYQLDAQPGHSYAALTRLLTGSGEGYAEQHASAFAVLARAAGFPARVAVGYRLGDSPTGTHTVTTRDAHAWAEVRFDGYGWVVFEPTGMPTGSGELPDDPAAAEELPEPPAVPPPPAADRQDKAVRPRSDRHGVLGDAALVTGVAMGVAALVVTSILAMKARRRRRHRHAPGNAARVAGAWQEAVDRLTERGIPMPASLTAHEVADRATSVLGAAADPVVRLAPLTTAAVYAPDEPDDRAVEQAWQLEAELRRRLYPRRLSWRRLSAGVDPRPLVAGRRAAGERRRDDRGNKVIT</sequence>
<feature type="compositionally biased region" description="Pro residues" evidence="1">
    <location>
        <begin position="558"/>
        <end position="567"/>
    </location>
</feature>
<dbReference type="EMBL" id="FNSO01000004">
    <property type="protein sequence ID" value="SED22382.1"/>
    <property type="molecule type" value="Genomic_DNA"/>
</dbReference>
<keyword evidence="2" id="KW-1133">Transmembrane helix</keyword>
<keyword evidence="2" id="KW-0472">Membrane</keyword>
<feature type="region of interest" description="Disordered" evidence="1">
    <location>
        <begin position="726"/>
        <end position="745"/>
    </location>
</feature>
<feature type="compositionally biased region" description="Basic and acidic residues" evidence="1">
    <location>
        <begin position="569"/>
        <end position="581"/>
    </location>
</feature>
<dbReference type="PANTHER" id="PTHR42736">
    <property type="entry name" value="PROTEIN-GLUTAMINE GAMMA-GLUTAMYLTRANSFERASE"/>
    <property type="match status" value="1"/>
</dbReference>
<dbReference type="AlphaFoldDB" id="A0A1H4YWL4"/>
<keyword evidence="5" id="KW-1185">Reference proteome</keyword>
<feature type="compositionally biased region" description="Basic and acidic residues" evidence="1">
    <location>
        <begin position="730"/>
        <end position="745"/>
    </location>
</feature>
<gene>
    <name evidence="4" type="ORF">SAMN04489727_6963</name>
</gene>
<dbReference type="STRING" id="208445.SAMN04489727_6963"/>
<dbReference type="Gene3D" id="3.10.620.30">
    <property type="match status" value="1"/>
</dbReference>
<dbReference type="SMART" id="SM00460">
    <property type="entry name" value="TGc"/>
    <property type="match status" value="1"/>
</dbReference>
<dbReference type="InterPro" id="IPR052901">
    <property type="entry name" value="Bact_TGase-like"/>
</dbReference>
<dbReference type="InterPro" id="IPR038765">
    <property type="entry name" value="Papain-like_cys_pep_sf"/>
</dbReference>
<evidence type="ECO:0000313" key="5">
    <source>
        <dbReference type="Proteomes" id="UP000199622"/>
    </source>
</evidence>
<feature type="compositionally biased region" description="Acidic residues" evidence="1">
    <location>
        <begin position="546"/>
        <end position="557"/>
    </location>
</feature>
<dbReference type="InterPro" id="IPR002931">
    <property type="entry name" value="Transglutaminase-like"/>
</dbReference>
<evidence type="ECO:0000313" key="4">
    <source>
        <dbReference type="EMBL" id="SED22382.1"/>
    </source>
</evidence>
<dbReference type="SUPFAM" id="SSF54001">
    <property type="entry name" value="Cysteine proteinases"/>
    <property type="match status" value="1"/>
</dbReference>
<evidence type="ECO:0000259" key="3">
    <source>
        <dbReference type="SMART" id="SM00460"/>
    </source>
</evidence>
<feature type="domain" description="Transglutaminase-like" evidence="3">
    <location>
        <begin position="469"/>
        <end position="538"/>
    </location>
</feature>
<dbReference type="InterPro" id="IPR025403">
    <property type="entry name" value="TgpA-like_C"/>
</dbReference>
<keyword evidence="2" id="KW-0812">Transmembrane</keyword>
<evidence type="ECO:0000256" key="1">
    <source>
        <dbReference type="SAM" id="MobiDB-lite"/>
    </source>
</evidence>